<comment type="subcellular location">
    <subcellularLocation>
        <location evidence="1 7">Secreted</location>
    </subcellularLocation>
</comment>
<dbReference type="GO" id="GO:0005576">
    <property type="term" value="C:extracellular region"/>
    <property type="evidence" value="ECO:0007669"/>
    <property type="project" value="UniProtKB-SubCell"/>
</dbReference>
<accession>A0AAV1DJK7</accession>
<name>A0AAV1DJK7_OLDCO</name>
<organism evidence="8 9">
    <name type="scientific">Oldenlandia corymbosa var. corymbosa</name>
    <dbReference type="NCBI Taxonomy" id="529605"/>
    <lineage>
        <taxon>Eukaryota</taxon>
        <taxon>Viridiplantae</taxon>
        <taxon>Streptophyta</taxon>
        <taxon>Embryophyta</taxon>
        <taxon>Tracheophyta</taxon>
        <taxon>Spermatophyta</taxon>
        <taxon>Magnoliopsida</taxon>
        <taxon>eudicotyledons</taxon>
        <taxon>Gunneridae</taxon>
        <taxon>Pentapetalae</taxon>
        <taxon>asterids</taxon>
        <taxon>lamiids</taxon>
        <taxon>Gentianales</taxon>
        <taxon>Rubiaceae</taxon>
        <taxon>Rubioideae</taxon>
        <taxon>Spermacoceae</taxon>
        <taxon>Hedyotis-Oldenlandia complex</taxon>
        <taxon>Oldenlandia</taxon>
    </lineage>
</organism>
<reference evidence="8" key="1">
    <citation type="submission" date="2023-03" db="EMBL/GenBank/DDBJ databases">
        <authorList>
            <person name="Julca I."/>
        </authorList>
    </citation>
    <scope>NUCLEOTIDE SEQUENCE</scope>
</reference>
<evidence type="ECO:0000256" key="1">
    <source>
        <dbReference type="ARBA" id="ARBA00004613"/>
    </source>
</evidence>
<dbReference type="InterPro" id="IPR039455">
    <property type="entry name" value="EPFL"/>
</dbReference>
<keyword evidence="4 7" id="KW-0964">Secreted</keyword>
<feature type="signal peptide" evidence="7">
    <location>
        <begin position="1"/>
        <end position="34"/>
    </location>
</feature>
<sequence>MENWKPTQSKLMQKHCIICLVFTALLCSLAESRATVVSSNGVGFDLQEVGKKEHGFAHVDGVGRKHSRPVGSSPPSCGGKCGGCTPCSPIRVTVPPKGGERLMMSAEYYPQRWNCSCGGKLYHP</sequence>
<gene>
    <name evidence="8" type="ORF">OLC1_LOCUS15515</name>
</gene>
<evidence type="ECO:0000256" key="5">
    <source>
        <dbReference type="ARBA" id="ARBA00022729"/>
    </source>
</evidence>
<dbReference type="EMBL" id="OX459122">
    <property type="protein sequence ID" value="CAI9107128.1"/>
    <property type="molecule type" value="Genomic_DNA"/>
</dbReference>
<keyword evidence="6" id="KW-1015">Disulfide bond</keyword>
<evidence type="ECO:0000256" key="2">
    <source>
        <dbReference type="ARBA" id="ARBA00008127"/>
    </source>
</evidence>
<evidence type="ECO:0000313" key="8">
    <source>
        <dbReference type="EMBL" id="CAI9107128.1"/>
    </source>
</evidence>
<evidence type="ECO:0000256" key="4">
    <source>
        <dbReference type="ARBA" id="ARBA00022525"/>
    </source>
</evidence>
<proteinExistence type="inferred from homology"/>
<dbReference type="Pfam" id="PF17181">
    <property type="entry name" value="EPF"/>
    <property type="match status" value="1"/>
</dbReference>
<keyword evidence="5 7" id="KW-0732">Signal</keyword>
<evidence type="ECO:0000313" key="9">
    <source>
        <dbReference type="Proteomes" id="UP001161247"/>
    </source>
</evidence>
<feature type="chain" id="PRO_5043113603" description="Epidermal patterning factor-like protein" evidence="7">
    <location>
        <begin position="35"/>
        <end position="124"/>
    </location>
</feature>
<evidence type="ECO:0000256" key="6">
    <source>
        <dbReference type="ARBA" id="ARBA00023157"/>
    </source>
</evidence>
<protein>
    <recommendedName>
        <fullName evidence="7">Epidermal patterning factor-like protein</fullName>
    </recommendedName>
</protein>
<comment type="function">
    <text evidence="7">Controls stomatal patterning.</text>
</comment>
<dbReference type="AlphaFoldDB" id="A0AAV1DJK7"/>
<keyword evidence="3 7" id="KW-0217">Developmental protein</keyword>
<comment type="similarity">
    <text evidence="2 7">Belongs to the plant cysteine rich small secretory peptide family. Epidermal patterning factor subfamily.</text>
</comment>
<dbReference type="Proteomes" id="UP001161247">
    <property type="component" value="Chromosome 5"/>
</dbReference>
<dbReference type="PANTHER" id="PTHR33109">
    <property type="entry name" value="EPIDERMAL PATTERNING FACTOR-LIKE PROTEIN 4"/>
    <property type="match status" value="1"/>
</dbReference>
<keyword evidence="9" id="KW-1185">Reference proteome</keyword>
<dbReference type="PANTHER" id="PTHR33109:SF4">
    <property type="entry name" value="EPIDERMAL PATTERNING FACTOR-LIKE PROTEIN 6"/>
    <property type="match status" value="1"/>
</dbReference>
<dbReference type="GO" id="GO:0010052">
    <property type="term" value="P:guard cell differentiation"/>
    <property type="evidence" value="ECO:0007669"/>
    <property type="project" value="UniProtKB-UniRule"/>
</dbReference>
<evidence type="ECO:0000256" key="7">
    <source>
        <dbReference type="RuleBase" id="RU367102"/>
    </source>
</evidence>
<evidence type="ECO:0000256" key="3">
    <source>
        <dbReference type="ARBA" id="ARBA00022473"/>
    </source>
</evidence>